<accession>A0A3B3QSY9</accession>
<feature type="domain" description="RRM" evidence="1">
    <location>
        <begin position="8"/>
        <end position="34"/>
    </location>
</feature>
<organism evidence="2 3">
    <name type="scientific">Paramormyrops kingsleyae</name>
    <dbReference type="NCBI Taxonomy" id="1676925"/>
    <lineage>
        <taxon>Eukaryota</taxon>
        <taxon>Metazoa</taxon>
        <taxon>Chordata</taxon>
        <taxon>Craniata</taxon>
        <taxon>Vertebrata</taxon>
        <taxon>Euteleostomi</taxon>
        <taxon>Actinopterygii</taxon>
        <taxon>Neopterygii</taxon>
        <taxon>Teleostei</taxon>
        <taxon>Osteoglossocephala</taxon>
        <taxon>Osteoglossomorpha</taxon>
        <taxon>Osteoglossiformes</taxon>
        <taxon>Mormyridae</taxon>
        <taxon>Paramormyrops</taxon>
    </lineage>
</organism>
<dbReference type="GeneTree" id="ENSGT00940000153524"/>
<evidence type="ECO:0000313" key="3">
    <source>
        <dbReference type="Proteomes" id="UP000261540"/>
    </source>
</evidence>
<keyword evidence="3" id="KW-1185">Reference proteome</keyword>
<reference evidence="2" key="1">
    <citation type="submission" date="2025-08" db="UniProtKB">
        <authorList>
            <consortium name="Ensembl"/>
        </authorList>
    </citation>
    <scope>IDENTIFICATION</scope>
</reference>
<dbReference type="InterPro" id="IPR000504">
    <property type="entry name" value="RRM_dom"/>
</dbReference>
<dbReference type="InterPro" id="IPR012677">
    <property type="entry name" value="Nucleotide-bd_a/b_plait_sf"/>
</dbReference>
<proteinExistence type="predicted"/>
<dbReference type="Ensembl" id="ENSPKIT00000033357.1">
    <property type="protein sequence ID" value="ENSPKIP00000009253.1"/>
    <property type="gene ID" value="ENSPKIG00000024430.1"/>
</dbReference>
<evidence type="ECO:0000313" key="2">
    <source>
        <dbReference type="Ensembl" id="ENSPKIP00000009253.1"/>
    </source>
</evidence>
<dbReference type="GO" id="GO:0003723">
    <property type="term" value="F:RNA binding"/>
    <property type="evidence" value="ECO:0007669"/>
    <property type="project" value="InterPro"/>
</dbReference>
<name>A0A3B3QSY9_9TELE</name>
<protein>
    <submittedName>
        <fullName evidence="2">Cold inducible RNA binding protein</fullName>
    </submittedName>
</protein>
<sequence length="60" mass="6233">MMSDEGKLFVGGLSFDTNEESLEEAFSKYGTIAKALRSALLSGSCDAAKDPAGLGFALTL</sequence>
<dbReference type="Proteomes" id="UP000261540">
    <property type="component" value="Unplaced"/>
</dbReference>
<dbReference type="InterPro" id="IPR035979">
    <property type="entry name" value="RBD_domain_sf"/>
</dbReference>
<evidence type="ECO:0000259" key="1">
    <source>
        <dbReference type="Pfam" id="PF00076"/>
    </source>
</evidence>
<reference evidence="2" key="2">
    <citation type="submission" date="2025-09" db="UniProtKB">
        <authorList>
            <consortium name="Ensembl"/>
        </authorList>
    </citation>
    <scope>IDENTIFICATION</scope>
</reference>
<dbReference type="Gene3D" id="3.30.70.330">
    <property type="match status" value="1"/>
</dbReference>
<dbReference type="Pfam" id="PF00076">
    <property type="entry name" value="RRM_1"/>
    <property type="match status" value="1"/>
</dbReference>
<dbReference type="SUPFAM" id="SSF54928">
    <property type="entry name" value="RNA-binding domain, RBD"/>
    <property type="match status" value="1"/>
</dbReference>
<dbReference type="AlphaFoldDB" id="A0A3B3QSY9"/>